<dbReference type="PATRIC" id="fig|1227492.4.peg.3825"/>
<sequence length="73" mass="7638">MFRIWNRHADVSSGTAAQSSVRITLSTAVGSVAIVTEDTAEPIGDMGSECSQVEWSTDGHGATVTQTTPQSGR</sequence>
<dbReference type="EMBL" id="AOIN01000098">
    <property type="protein sequence ID" value="ELY93566.1"/>
    <property type="molecule type" value="Genomic_DNA"/>
</dbReference>
<comment type="caution">
    <text evidence="1">The sequence shown here is derived from an EMBL/GenBank/DDBJ whole genome shotgun (WGS) entry which is preliminary data.</text>
</comment>
<gene>
    <name evidence="1" type="ORF">C482_19249</name>
</gene>
<organism evidence="1 2">
    <name type="scientific">Natrialba chahannaoensis JCM 10990</name>
    <dbReference type="NCBI Taxonomy" id="1227492"/>
    <lineage>
        <taxon>Archaea</taxon>
        <taxon>Methanobacteriati</taxon>
        <taxon>Methanobacteriota</taxon>
        <taxon>Stenosarchaea group</taxon>
        <taxon>Halobacteria</taxon>
        <taxon>Halobacteriales</taxon>
        <taxon>Natrialbaceae</taxon>
        <taxon>Natrialba</taxon>
    </lineage>
</organism>
<dbReference type="AlphaFoldDB" id="M0A5G6"/>
<name>M0A5G6_9EURY</name>
<protein>
    <submittedName>
        <fullName evidence="1">Uncharacterized protein</fullName>
    </submittedName>
</protein>
<dbReference type="Proteomes" id="UP000011693">
    <property type="component" value="Unassembled WGS sequence"/>
</dbReference>
<accession>M0A5G6</accession>
<evidence type="ECO:0000313" key="2">
    <source>
        <dbReference type="Proteomes" id="UP000011693"/>
    </source>
</evidence>
<proteinExistence type="predicted"/>
<reference evidence="1 2" key="1">
    <citation type="journal article" date="2014" name="PLoS Genet.">
        <title>Phylogenetically driven sequencing of extremely halophilic archaea reveals strategies for static and dynamic osmo-response.</title>
        <authorList>
            <person name="Becker E.A."/>
            <person name="Seitzer P.M."/>
            <person name="Tritt A."/>
            <person name="Larsen D."/>
            <person name="Krusor M."/>
            <person name="Yao A.I."/>
            <person name="Wu D."/>
            <person name="Madern D."/>
            <person name="Eisen J.A."/>
            <person name="Darling A.E."/>
            <person name="Facciotti M.T."/>
        </authorList>
    </citation>
    <scope>NUCLEOTIDE SEQUENCE [LARGE SCALE GENOMIC DNA]</scope>
    <source>
        <strain evidence="1 2">JCM 10990</strain>
    </source>
</reference>
<keyword evidence="2" id="KW-1185">Reference proteome</keyword>
<evidence type="ECO:0000313" key="1">
    <source>
        <dbReference type="EMBL" id="ELY93566.1"/>
    </source>
</evidence>